<sequence length="94" mass="10774">VPDTSLIGPGDPIVRVWIPSGDVYDKRSMRRVYPGEPDCDFRRTRSRSMVGERIGLYVRRPYSIEHKLLRVDHLLDPLPQSPTSVQGVPWCTPM</sequence>
<comment type="caution">
    <text evidence="1">The sequence shown here is derived from an EMBL/GenBank/DDBJ whole genome shotgun (WGS) entry which is preliminary data.</text>
</comment>
<organism evidence="1 2">
    <name type="scientific">Punica granatum</name>
    <name type="common">Pomegranate</name>
    <dbReference type="NCBI Taxonomy" id="22663"/>
    <lineage>
        <taxon>Eukaryota</taxon>
        <taxon>Viridiplantae</taxon>
        <taxon>Streptophyta</taxon>
        <taxon>Embryophyta</taxon>
        <taxon>Tracheophyta</taxon>
        <taxon>Spermatophyta</taxon>
        <taxon>Magnoliopsida</taxon>
        <taxon>eudicotyledons</taxon>
        <taxon>Gunneridae</taxon>
        <taxon>Pentapetalae</taxon>
        <taxon>rosids</taxon>
        <taxon>malvids</taxon>
        <taxon>Myrtales</taxon>
        <taxon>Lythraceae</taxon>
        <taxon>Punica</taxon>
    </lineage>
</organism>
<gene>
    <name evidence="1" type="ORF">CRG98_047252</name>
</gene>
<accession>A0A2I0HKU0</accession>
<dbReference type="AlphaFoldDB" id="A0A2I0HKU0"/>
<evidence type="ECO:0000313" key="2">
    <source>
        <dbReference type="Proteomes" id="UP000233551"/>
    </source>
</evidence>
<feature type="non-terminal residue" evidence="1">
    <location>
        <position position="94"/>
    </location>
</feature>
<dbReference type="EMBL" id="PGOL01007791">
    <property type="protein sequence ID" value="PKI32357.1"/>
    <property type="molecule type" value="Genomic_DNA"/>
</dbReference>
<keyword evidence="2" id="KW-1185">Reference proteome</keyword>
<feature type="non-terminal residue" evidence="1">
    <location>
        <position position="1"/>
    </location>
</feature>
<name>A0A2I0HKU0_PUNGR</name>
<protein>
    <submittedName>
        <fullName evidence="1">Uncharacterized protein</fullName>
    </submittedName>
</protein>
<evidence type="ECO:0000313" key="1">
    <source>
        <dbReference type="EMBL" id="PKI32357.1"/>
    </source>
</evidence>
<proteinExistence type="predicted"/>
<reference evidence="1 2" key="1">
    <citation type="submission" date="2017-11" db="EMBL/GenBank/DDBJ databases">
        <title>De-novo sequencing of pomegranate (Punica granatum L.) genome.</title>
        <authorList>
            <person name="Akparov Z."/>
            <person name="Amiraslanov A."/>
            <person name="Hajiyeva S."/>
            <person name="Abbasov M."/>
            <person name="Kaur K."/>
            <person name="Hamwieh A."/>
            <person name="Solovyev V."/>
            <person name="Salamov A."/>
            <person name="Braich B."/>
            <person name="Kosarev P."/>
            <person name="Mahmoud A."/>
            <person name="Hajiyev E."/>
            <person name="Babayeva S."/>
            <person name="Izzatullayeva V."/>
            <person name="Mammadov A."/>
            <person name="Mammadov A."/>
            <person name="Sharifova S."/>
            <person name="Ojaghi J."/>
            <person name="Eynullazada K."/>
            <person name="Bayramov B."/>
            <person name="Abdulazimova A."/>
            <person name="Shahmuradov I."/>
        </authorList>
    </citation>
    <scope>NUCLEOTIDE SEQUENCE [LARGE SCALE GENOMIC DNA]</scope>
    <source>
        <strain evidence="2">cv. AG2017</strain>
        <tissue evidence="1">Leaf</tissue>
    </source>
</reference>
<dbReference type="Proteomes" id="UP000233551">
    <property type="component" value="Unassembled WGS sequence"/>
</dbReference>